<feature type="domain" description="Reverse transcriptase Ty1/copia-type" evidence="1">
    <location>
        <begin position="282"/>
        <end position="384"/>
    </location>
</feature>
<dbReference type="InterPro" id="IPR013103">
    <property type="entry name" value="RVT_2"/>
</dbReference>
<dbReference type="PaxDb" id="4097-A0A1S4AVM6"/>
<name>A0A1S4AVM6_TOBAC</name>
<organism evidence="2">
    <name type="scientific">Nicotiana tabacum</name>
    <name type="common">Common tobacco</name>
    <dbReference type="NCBI Taxonomy" id="4097"/>
    <lineage>
        <taxon>Eukaryota</taxon>
        <taxon>Viridiplantae</taxon>
        <taxon>Streptophyta</taxon>
        <taxon>Embryophyta</taxon>
        <taxon>Tracheophyta</taxon>
        <taxon>Spermatophyta</taxon>
        <taxon>Magnoliopsida</taxon>
        <taxon>eudicotyledons</taxon>
        <taxon>Gunneridae</taxon>
        <taxon>Pentapetalae</taxon>
        <taxon>asterids</taxon>
        <taxon>lamiids</taxon>
        <taxon>Solanales</taxon>
        <taxon>Solanaceae</taxon>
        <taxon>Nicotianoideae</taxon>
        <taxon>Nicotianeae</taxon>
        <taxon>Nicotiana</taxon>
    </lineage>
</organism>
<feature type="domain" description="Reverse transcriptase Ty1/copia-type" evidence="1">
    <location>
        <begin position="68"/>
        <end position="170"/>
    </location>
</feature>
<dbReference type="STRING" id="4097.A0A1S4AVM6"/>
<feature type="domain" description="Reverse transcriptase Ty1/copia-type" evidence="1">
    <location>
        <begin position="175"/>
        <end position="277"/>
    </location>
</feature>
<dbReference type="OMA" id="HDIDYME"/>
<evidence type="ECO:0000259" key="1">
    <source>
        <dbReference type="Pfam" id="PF07727"/>
    </source>
</evidence>
<dbReference type="RefSeq" id="XP_016480656.1">
    <property type="nucleotide sequence ID" value="XM_016625170.1"/>
</dbReference>
<proteinExistence type="predicted"/>
<dbReference type="OrthoDB" id="1712839at2759"/>
<dbReference type="Pfam" id="PF07727">
    <property type="entry name" value="RVT_2"/>
    <property type="match status" value="3"/>
</dbReference>
<protein>
    <recommendedName>
        <fullName evidence="1">Reverse transcriptase Ty1/copia-type domain-containing protein</fullName>
    </recommendedName>
</protein>
<sequence>MGKRWNRNNVIVDNNFAYNVAVEVMQQDGDLEPKSIDECRRRNDWPKWKDAIQVELASLEKHEVFGPIVQTLEGVKPVGYKWVFVRKQNEKGEIIRHKARLVAQGFSQRHDIDYMETYSPVVDAITFRYLINLAVHEKLDMRLMDVVTTYLYGSLDNEIFMKIPEGFKHEVFGPIVQTPEGVKPVGYKWVFVRKQNEKGEIIRHKARLVAQGFSQRHDIDYMETYSPVVDAITFRYLINLAVHEKLDMRLMDVVTTYLYGSLDNEIFMKIPEGFKHEVFGPIVQTPEGVKPVGYKWVFVRKQNEKGEIIRHKARLVAQGFSQRHDIDYMETYSPVVDAITFRYLINLAVHEKLDMRLMDVVTTYLYGSLDNEIFMKIPEGFKHEVFGPIVQTPEGVKPVGYKWVFVRKQNEKGEIIRHKA</sequence>
<dbReference type="AlphaFoldDB" id="A0A1S4AVM6"/>
<evidence type="ECO:0000313" key="2">
    <source>
        <dbReference type="RefSeq" id="XP_016480656.1"/>
    </source>
</evidence>
<reference evidence="2" key="1">
    <citation type="submission" date="2025-08" db="UniProtKB">
        <authorList>
            <consortium name="RefSeq"/>
        </authorList>
    </citation>
    <scope>IDENTIFICATION</scope>
</reference>
<gene>
    <name evidence="2" type="primary">LOC107801782</name>
</gene>
<dbReference type="KEGG" id="nta:107801782"/>
<accession>A0A1S4AVM6</accession>